<accession>A0A8H7W7M1</accession>
<feature type="transmembrane region" description="Helical" evidence="7">
    <location>
        <begin position="254"/>
        <end position="272"/>
    </location>
</feature>
<feature type="transmembrane region" description="Helical" evidence="7">
    <location>
        <begin position="105"/>
        <end position="122"/>
    </location>
</feature>
<feature type="transmembrane region" description="Helical" evidence="7">
    <location>
        <begin position="12"/>
        <end position="29"/>
    </location>
</feature>
<name>A0A8H7W7M1_9HELO</name>
<organism evidence="9 10">
    <name type="scientific">Cadophora malorum</name>
    <dbReference type="NCBI Taxonomy" id="108018"/>
    <lineage>
        <taxon>Eukaryota</taxon>
        <taxon>Fungi</taxon>
        <taxon>Dikarya</taxon>
        <taxon>Ascomycota</taxon>
        <taxon>Pezizomycotina</taxon>
        <taxon>Leotiomycetes</taxon>
        <taxon>Helotiales</taxon>
        <taxon>Ploettnerulaceae</taxon>
        <taxon>Cadophora</taxon>
    </lineage>
</organism>
<dbReference type="OrthoDB" id="3903189at2759"/>
<feature type="domain" description="Rhodopsin" evidence="8">
    <location>
        <begin position="30"/>
        <end position="269"/>
    </location>
</feature>
<dbReference type="Pfam" id="PF20684">
    <property type="entry name" value="Fung_rhodopsin"/>
    <property type="match status" value="1"/>
</dbReference>
<evidence type="ECO:0000256" key="7">
    <source>
        <dbReference type="SAM" id="Phobius"/>
    </source>
</evidence>
<evidence type="ECO:0000256" key="6">
    <source>
        <dbReference type="SAM" id="MobiDB-lite"/>
    </source>
</evidence>
<feature type="transmembrane region" description="Helical" evidence="7">
    <location>
        <begin position="134"/>
        <end position="160"/>
    </location>
</feature>
<feature type="transmembrane region" description="Helical" evidence="7">
    <location>
        <begin position="213"/>
        <end position="234"/>
    </location>
</feature>
<keyword evidence="3 7" id="KW-1133">Transmembrane helix</keyword>
<dbReference type="PANTHER" id="PTHR33048:SF149">
    <property type="entry name" value="UBID FAMILY DECARBOXYLASE"/>
    <property type="match status" value="1"/>
</dbReference>
<gene>
    <name evidence="9" type="ORF">IFR04_008526</name>
</gene>
<feature type="region of interest" description="Disordered" evidence="6">
    <location>
        <begin position="354"/>
        <end position="374"/>
    </location>
</feature>
<comment type="subcellular location">
    <subcellularLocation>
        <location evidence="1">Membrane</location>
        <topology evidence="1">Multi-pass membrane protein</topology>
    </subcellularLocation>
</comment>
<evidence type="ECO:0000256" key="4">
    <source>
        <dbReference type="ARBA" id="ARBA00023136"/>
    </source>
</evidence>
<evidence type="ECO:0000313" key="9">
    <source>
        <dbReference type="EMBL" id="KAG4418317.1"/>
    </source>
</evidence>
<dbReference type="InterPro" id="IPR049326">
    <property type="entry name" value="Rhodopsin_dom_fungi"/>
</dbReference>
<comment type="similarity">
    <text evidence="5">Belongs to the SAT4 family.</text>
</comment>
<evidence type="ECO:0000256" key="3">
    <source>
        <dbReference type="ARBA" id="ARBA00022989"/>
    </source>
</evidence>
<dbReference type="Proteomes" id="UP000664132">
    <property type="component" value="Unassembled WGS sequence"/>
</dbReference>
<dbReference type="PANTHER" id="PTHR33048">
    <property type="entry name" value="PTH11-LIKE INTEGRAL MEMBRANE PROTEIN (AFU_ORTHOLOGUE AFUA_5G11245)"/>
    <property type="match status" value="1"/>
</dbReference>
<feature type="transmembrane region" description="Helical" evidence="7">
    <location>
        <begin position="49"/>
        <end position="68"/>
    </location>
</feature>
<keyword evidence="10" id="KW-1185">Reference proteome</keyword>
<dbReference type="GO" id="GO:0016020">
    <property type="term" value="C:membrane"/>
    <property type="evidence" value="ECO:0007669"/>
    <property type="project" value="UniProtKB-SubCell"/>
</dbReference>
<dbReference type="EMBL" id="JAFJYH010000131">
    <property type="protein sequence ID" value="KAG4418317.1"/>
    <property type="molecule type" value="Genomic_DNA"/>
</dbReference>
<proteinExistence type="inferred from homology"/>
<keyword evidence="2 7" id="KW-0812">Transmembrane</keyword>
<sequence length="451" mass="49881">MGDFDPAFVHQLAVESWSLYGVGMLLILMRTYARIHRLGIRGLQPDDYLMLLAGGLYTALIVCLNVIAGGGGSNLYPPEDFDTFTPQNIQDRIKGSKIVIISEQAMLNVIYIIKACMLIMYTRLTLGLQVQRMVLYLSIYVALGWLATEIAFFTACTPFSGYWAMPPPNPQCTTLEHYAIIQACFNISSDTLMLFIPLPLITKLNMPLKQKSVLLVIFSMGLFVILAAVLTKVFNLSDVWDPSYMLWYTREASVAIYVSNLPMIWPLLREWFPALRTLTPGQKSSSKNLYAPGIGGGRPRTTNIAGRHLSGGFGGKRLSDNGIITTIRAKGESTEELSIGSEDTEMGIVHRDANGHGHGHEEWEMRPTTRGGEEAWERDAQLKEAGGGGIHMTTTVQISVTEENVHAGGGARAGETRVHIPRPLMLGRNQDLEKGSQASFEWDFEHGGSRR</sequence>
<feature type="transmembrane region" description="Helical" evidence="7">
    <location>
        <begin position="180"/>
        <end position="201"/>
    </location>
</feature>
<evidence type="ECO:0000313" key="10">
    <source>
        <dbReference type="Proteomes" id="UP000664132"/>
    </source>
</evidence>
<evidence type="ECO:0000256" key="1">
    <source>
        <dbReference type="ARBA" id="ARBA00004141"/>
    </source>
</evidence>
<evidence type="ECO:0000256" key="5">
    <source>
        <dbReference type="ARBA" id="ARBA00038359"/>
    </source>
</evidence>
<dbReference type="InterPro" id="IPR052337">
    <property type="entry name" value="SAT4-like"/>
</dbReference>
<comment type="caution">
    <text evidence="9">The sequence shown here is derived from an EMBL/GenBank/DDBJ whole genome shotgun (WGS) entry which is preliminary data.</text>
</comment>
<reference evidence="9" key="1">
    <citation type="submission" date="2021-02" db="EMBL/GenBank/DDBJ databases">
        <title>Genome sequence Cadophora malorum strain M34.</title>
        <authorList>
            <person name="Stefanovic E."/>
            <person name="Vu D."/>
            <person name="Scully C."/>
            <person name="Dijksterhuis J."/>
            <person name="Roader J."/>
            <person name="Houbraken J."/>
        </authorList>
    </citation>
    <scope>NUCLEOTIDE SEQUENCE</scope>
    <source>
        <strain evidence="9">M34</strain>
    </source>
</reference>
<dbReference type="AlphaFoldDB" id="A0A8H7W7M1"/>
<evidence type="ECO:0000259" key="8">
    <source>
        <dbReference type="Pfam" id="PF20684"/>
    </source>
</evidence>
<keyword evidence="4 7" id="KW-0472">Membrane</keyword>
<protein>
    <recommendedName>
        <fullName evidence="8">Rhodopsin domain-containing protein</fullName>
    </recommendedName>
</protein>
<evidence type="ECO:0000256" key="2">
    <source>
        <dbReference type="ARBA" id="ARBA00022692"/>
    </source>
</evidence>